<proteinExistence type="predicted"/>
<evidence type="ECO:0000313" key="2">
    <source>
        <dbReference type="Proteomes" id="UP001419268"/>
    </source>
</evidence>
<keyword evidence="2" id="KW-1185">Reference proteome</keyword>
<accession>A0AAP0JUT4</accession>
<dbReference type="AlphaFoldDB" id="A0AAP0JUT4"/>
<reference evidence="1 2" key="1">
    <citation type="submission" date="2024-01" db="EMBL/GenBank/DDBJ databases">
        <title>Genome assemblies of Stephania.</title>
        <authorList>
            <person name="Yang L."/>
        </authorList>
    </citation>
    <scope>NUCLEOTIDE SEQUENCE [LARGE SCALE GENOMIC DNA]</scope>
    <source>
        <strain evidence="1">JXDWG</strain>
        <tissue evidence="1">Leaf</tissue>
    </source>
</reference>
<comment type="caution">
    <text evidence="1">The sequence shown here is derived from an EMBL/GenBank/DDBJ whole genome shotgun (WGS) entry which is preliminary data.</text>
</comment>
<evidence type="ECO:0000313" key="1">
    <source>
        <dbReference type="EMBL" id="KAK9140592.1"/>
    </source>
</evidence>
<sequence>MDAQFGFFGDVSTPKELLEGCKAMEYVISAASLAGAALLSRRAPPTPYLFGVAAPPIVSAGRKSHEFGEDVGVLLSRILRRIDGLLCEENCNVELDDFKLTNFEKFLTLVNFESLGTMLTFLRLSQRQQEKGKAFDCLGQSHSRSSLSLAVAVAVAVLSRRGCALLLLSQVRFAKASSEIVEASLARKQDLRRS</sequence>
<protein>
    <submittedName>
        <fullName evidence="1">Uncharacterized protein</fullName>
    </submittedName>
</protein>
<gene>
    <name evidence="1" type="ORF">Scep_010273</name>
</gene>
<organism evidence="1 2">
    <name type="scientific">Stephania cephalantha</name>
    <dbReference type="NCBI Taxonomy" id="152367"/>
    <lineage>
        <taxon>Eukaryota</taxon>
        <taxon>Viridiplantae</taxon>
        <taxon>Streptophyta</taxon>
        <taxon>Embryophyta</taxon>
        <taxon>Tracheophyta</taxon>
        <taxon>Spermatophyta</taxon>
        <taxon>Magnoliopsida</taxon>
        <taxon>Ranunculales</taxon>
        <taxon>Menispermaceae</taxon>
        <taxon>Menispermoideae</taxon>
        <taxon>Cissampelideae</taxon>
        <taxon>Stephania</taxon>
    </lineage>
</organism>
<name>A0AAP0JUT4_9MAGN</name>
<dbReference type="EMBL" id="JBBNAG010000004">
    <property type="protein sequence ID" value="KAK9140592.1"/>
    <property type="molecule type" value="Genomic_DNA"/>
</dbReference>
<dbReference type="Proteomes" id="UP001419268">
    <property type="component" value="Unassembled WGS sequence"/>
</dbReference>